<accession>A0A8H7VCY7</accession>
<keyword evidence="6" id="KW-1185">Reference proteome</keyword>
<dbReference type="Proteomes" id="UP000646827">
    <property type="component" value="Unassembled WGS sequence"/>
</dbReference>
<dbReference type="PANTHER" id="PTHR40633">
    <property type="entry name" value="MATRIX PROTEIN, PUTATIVE (AFU_ORTHOLOGUE AFUA_8G05410)-RELATED"/>
    <property type="match status" value="1"/>
</dbReference>
<evidence type="ECO:0000256" key="2">
    <source>
        <dbReference type="SAM" id="MobiDB-lite"/>
    </source>
</evidence>
<evidence type="ECO:0000256" key="1">
    <source>
        <dbReference type="ARBA" id="ARBA00022729"/>
    </source>
</evidence>
<dbReference type="PANTHER" id="PTHR40633:SF1">
    <property type="entry name" value="GPI ANCHORED SERINE-THREONINE RICH PROTEIN (AFU_ORTHOLOGUE AFUA_1G03630)"/>
    <property type="match status" value="1"/>
</dbReference>
<evidence type="ECO:0000259" key="4">
    <source>
        <dbReference type="Pfam" id="PF10342"/>
    </source>
</evidence>
<dbReference type="Pfam" id="PF10342">
    <property type="entry name" value="Kre9_KNH"/>
    <property type="match status" value="1"/>
</dbReference>
<dbReference type="InterPro" id="IPR018466">
    <property type="entry name" value="Kre9/Knh1-like_N"/>
</dbReference>
<reference evidence="5 6" key="1">
    <citation type="submission" date="2020-12" db="EMBL/GenBank/DDBJ databases">
        <title>Metabolic potential, ecology and presence of endohyphal bacteria is reflected in genomic diversity of Mucoromycotina.</title>
        <authorList>
            <person name="Muszewska A."/>
            <person name="Okrasinska A."/>
            <person name="Steczkiewicz K."/>
            <person name="Drgas O."/>
            <person name="Orlowska M."/>
            <person name="Perlinska-Lenart U."/>
            <person name="Aleksandrzak-Piekarczyk T."/>
            <person name="Szatraj K."/>
            <person name="Zielenkiewicz U."/>
            <person name="Pilsyk S."/>
            <person name="Malc E."/>
            <person name="Mieczkowski P."/>
            <person name="Kruszewska J.S."/>
            <person name="Biernat P."/>
            <person name="Pawlowska J."/>
        </authorList>
    </citation>
    <scope>NUCLEOTIDE SEQUENCE [LARGE SCALE GENOMIC DNA]</scope>
    <source>
        <strain evidence="5 6">CBS 142.35</strain>
    </source>
</reference>
<proteinExistence type="predicted"/>
<sequence>MVFKSFITTSAVVMAFVSGIAATMAPNYPQPGTVWTAGKEYQITWADDGEGAKLPEGWTNFNIEFMTGDNLNMIPLTSVATGVDASKGSTYTWTAPQVEPYSAVYFLQFTNDKGEKAWTTRFAIVAQDGQTPAPEPEKTQPNGGENIPWGVGKLADGAAPAASSPAVSPPAADPSSSPAVSSPATPESSSAVAPAASSTESSNDQNSSSDADAAAADSSDSKSAKVEKDDADSAAGSIHASIGAMVVGLVATGYALA</sequence>
<dbReference type="EMBL" id="JAEPRB010000227">
    <property type="protein sequence ID" value="KAG2218481.1"/>
    <property type="molecule type" value="Genomic_DNA"/>
</dbReference>
<dbReference type="AlphaFoldDB" id="A0A8H7VCY7"/>
<feature type="chain" id="PRO_5034271363" description="Yeast cell wall synthesis Kre9/Knh1-like N-terminal domain-containing protein" evidence="3">
    <location>
        <begin position="23"/>
        <end position="257"/>
    </location>
</feature>
<dbReference type="InterPro" id="IPR052982">
    <property type="entry name" value="SRP1/TIP1-like"/>
</dbReference>
<evidence type="ECO:0000313" key="5">
    <source>
        <dbReference type="EMBL" id="KAG2218481.1"/>
    </source>
</evidence>
<evidence type="ECO:0000256" key="3">
    <source>
        <dbReference type="SAM" id="SignalP"/>
    </source>
</evidence>
<feature type="compositionally biased region" description="Basic and acidic residues" evidence="2">
    <location>
        <begin position="219"/>
        <end position="228"/>
    </location>
</feature>
<gene>
    <name evidence="5" type="ORF">INT45_011662</name>
</gene>
<protein>
    <recommendedName>
        <fullName evidence="4">Yeast cell wall synthesis Kre9/Knh1-like N-terminal domain-containing protein</fullName>
    </recommendedName>
</protein>
<feature type="domain" description="Yeast cell wall synthesis Kre9/Knh1-like N-terminal" evidence="4">
    <location>
        <begin position="29"/>
        <end position="124"/>
    </location>
</feature>
<feature type="signal peptide" evidence="3">
    <location>
        <begin position="1"/>
        <end position="22"/>
    </location>
</feature>
<keyword evidence="1 3" id="KW-0732">Signal</keyword>
<name>A0A8H7VCY7_9FUNG</name>
<feature type="compositionally biased region" description="Low complexity" evidence="2">
    <location>
        <begin position="173"/>
        <end position="218"/>
    </location>
</feature>
<evidence type="ECO:0000313" key="6">
    <source>
        <dbReference type="Proteomes" id="UP000646827"/>
    </source>
</evidence>
<comment type="caution">
    <text evidence="5">The sequence shown here is derived from an EMBL/GenBank/DDBJ whole genome shotgun (WGS) entry which is preliminary data.</text>
</comment>
<dbReference type="OrthoDB" id="2432613at2759"/>
<organism evidence="5 6">
    <name type="scientific">Circinella minor</name>
    <dbReference type="NCBI Taxonomy" id="1195481"/>
    <lineage>
        <taxon>Eukaryota</taxon>
        <taxon>Fungi</taxon>
        <taxon>Fungi incertae sedis</taxon>
        <taxon>Mucoromycota</taxon>
        <taxon>Mucoromycotina</taxon>
        <taxon>Mucoromycetes</taxon>
        <taxon>Mucorales</taxon>
        <taxon>Lichtheimiaceae</taxon>
        <taxon>Circinella</taxon>
    </lineage>
</organism>
<feature type="region of interest" description="Disordered" evidence="2">
    <location>
        <begin position="126"/>
        <end position="238"/>
    </location>
</feature>